<feature type="chain" id="PRO_5004292281" evidence="1">
    <location>
        <begin position="24"/>
        <end position="143"/>
    </location>
</feature>
<evidence type="ECO:0000313" key="3">
    <source>
        <dbReference type="Proteomes" id="UP000001025"/>
    </source>
</evidence>
<dbReference type="KEGG" id="rba:RB2924"/>
<gene>
    <name evidence="2" type="ordered locus">RB2924</name>
</gene>
<dbReference type="HOGENOM" id="CLU_1804669_0_0_0"/>
<reference evidence="2 3" key="1">
    <citation type="journal article" date="2003" name="Proc. Natl. Acad. Sci. U.S.A.">
        <title>Complete genome sequence of the marine planctomycete Pirellula sp. strain 1.</title>
        <authorList>
            <person name="Gloeckner F.O."/>
            <person name="Kube M."/>
            <person name="Bauer M."/>
            <person name="Teeling H."/>
            <person name="Lombardot T."/>
            <person name="Ludwig W."/>
            <person name="Gade D."/>
            <person name="Beck A."/>
            <person name="Borzym K."/>
            <person name="Heitmann K."/>
            <person name="Rabus R."/>
            <person name="Schlesner H."/>
            <person name="Amann R."/>
            <person name="Reinhardt R."/>
        </authorList>
    </citation>
    <scope>NUCLEOTIDE SEQUENCE [LARGE SCALE GENOMIC DNA]</scope>
    <source>
        <strain evidence="3">DSM 10527 / NCIMB 13988 / SH1</strain>
    </source>
</reference>
<accession>Q7UV26</accession>
<protein>
    <submittedName>
        <fullName evidence="2">Uncharacterized protein</fullName>
    </submittedName>
</protein>
<evidence type="ECO:0000256" key="1">
    <source>
        <dbReference type="SAM" id="SignalP"/>
    </source>
</evidence>
<sequence length="143" mass="16141">MNAKFVMCSMVLLLAASSHDGVADDATNPKTTIHPELIEVRNLTGLGWDRSMLESIHGDRHPKVVALDQRIRRTELFTREDSPHPVPTILGKVDREVESTADGSERAFDRIAGPKFQYRLIVLGRSAEVFRPSNRSSQRHYFT</sequence>
<organism evidence="2 3">
    <name type="scientific">Rhodopirellula baltica (strain DSM 10527 / NCIMB 13988 / SH1)</name>
    <dbReference type="NCBI Taxonomy" id="243090"/>
    <lineage>
        <taxon>Bacteria</taxon>
        <taxon>Pseudomonadati</taxon>
        <taxon>Planctomycetota</taxon>
        <taxon>Planctomycetia</taxon>
        <taxon>Pirellulales</taxon>
        <taxon>Pirellulaceae</taxon>
        <taxon>Rhodopirellula</taxon>
    </lineage>
</organism>
<feature type="signal peptide" evidence="1">
    <location>
        <begin position="1"/>
        <end position="23"/>
    </location>
</feature>
<dbReference type="AlphaFoldDB" id="Q7UV26"/>
<dbReference type="Proteomes" id="UP000001025">
    <property type="component" value="Chromosome"/>
</dbReference>
<name>Q7UV26_RHOBA</name>
<dbReference type="InParanoid" id="Q7UV26"/>
<proteinExistence type="predicted"/>
<keyword evidence="3" id="KW-1185">Reference proteome</keyword>
<keyword evidence="1" id="KW-0732">Signal</keyword>
<dbReference type="EnsemblBacteria" id="CAD72901">
    <property type="protein sequence ID" value="CAD72901"/>
    <property type="gene ID" value="RB2924"/>
</dbReference>
<dbReference type="RefSeq" id="WP_011119090.1">
    <property type="nucleotide sequence ID" value="NC_005027.1"/>
</dbReference>
<dbReference type="EMBL" id="BX294137">
    <property type="protein sequence ID" value="CAD72901.1"/>
    <property type="molecule type" value="Genomic_DNA"/>
</dbReference>
<evidence type="ECO:0000313" key="2">
    <source>
        <dbReference type="EMBL" id="CAD72901.1"/>
    </source>
</evidence>